<name>A0AAN7W4Q5_9PEZI</name>
<organism evidence="2 3">
    <name type="scientific">Elasticomyces elasticus</name>
    <dbReference type="NCBI Taxonomy" id="574655"/>
    <lineage>
        <taxon>Eukaryota</taxon>
        <taxon>Fungi</taxon>
        <taxon>Dikarya</taxon>
        <taxon>Ascomycota</taxon>
        <taxon>Pezizomycotina</taxon>
        <taxon>Dothideomycetes</taxon>
        <taxon>Dothideomycetidae</taxon>
        <taxon>Mycosphaerellales</taxon>
        <taxon>Teratosphaeriaceae</taxon>
        <taxon>Elasticomyces</taxon>
    </lineage>
</organism>
<reference evidence="2" key="1">
    <citation type="submission" date="2023-08" db="EMBL/GenBank/DDBJ databases">
        <title>Black Yeasts Isolated from many extreme environments.</title>
        <authorList>
            <person name="Coleine C."/>
            <person name="Stajich J.E."/>
            <person name="Selbmann L."/>
        </authorList>
    </citation>
    <scope>NUCLEOTIDE SEQUENCE</scope>
    <source>
        <strain evidence="2">CCFEE 5810</strain>
    </source>
</reference>
<dbReference type="Proteomes" id="UP001310594">
    <property type="component" value="Unassembled WGS sequence"/>
</dbReference>
<feature type="region of interest" description="Disordered" evidence="1">
    <location>
        <begin position="38"/>
        <end position="62"/>
    </location>
</feature>
<evidence type="ECO:0000313" key="3">
    <source>
        <dbReference type="Proteomes" id="UP001310594"/>
    </source>
</evidence>
<evidence type="ECO:0000256" key="1">
    <source>
        <dbReference type="SAM" id="MobiDB-lite"/>
    </source>
</evidence>
<protein>
    <submittedName>
        <fullName evidence="2">Uncharacterized protein</fullName>
    </submittedName>
</protein>
<gene>
    <name evidence="2" type="ORF">LTR97_006423</name>
</gene>
<accession>A0AAN7W4Q5</accession>
<dbReference type="AlphaFoldDB" id="A0AAN7W4Q5"/>
<dbReference type="EMBL" id="JAVRQU010000009">
    <property type="protein sequence ID" value="KAK5698775.1"/>
    <property type="molecule type" value="Genomic_DNA"/>
</dbReference>
<evidence type="ECO:0000313" key="2">
    <source>
        <dbReference type="EMBL" id="KAK5698775.1"/>
    </source>
</evidence>
<comment type="caution">
    <text evidence="2">The sequence shown here is derived from an EMBL/GenBank/DDBJ whole genome shotgun (WGS) entry which is preliminary data.</text>
</comment>
<feature type="compositionally biased region" description="Basic and acidic residues" evidence="1">
    <location>
        <begin position="41"/>
        <end position="50"/>
    </location>
</feature>
<proteinExistence type="predicted"/>
<sequence>MAVKLQYTKGADGSRQLAKRCTVYDNLNHPHAATEEIDPNQESKHEHHDASPPPSGVETKAKAETARALEIHMRSALLAYHYLEKDAIVANLIHHYYPVQSELGDSDEIAFQNWTSFHTEVATLNEIQQHSLMVEWARAHADLGLQIIKMKKLKVLS</sequence>